<dbReference type="RefSeq" id="WP_061457127.1">
    <property type="nucleotide sequence ID" value="NZ_CP014286.1"/>
</dbReference>
<sequence>MTEHIFKRSTPLKKDIFDLVINEMLRVGWKQLNANKENEKDIYMMYSDGNDGKKNIFIEFSPYDGRDVENRSDKSNYDIRKTLYSDSFFRFCTGYDSSKGRGISEDYQYPVSWYNGRRSYSGVSAGDGPQVDPLLTIELYTFIDKEKIIICTIPPSSLSSYPVVSYVGVLEDLMLEELHEPYTRALTWYSSAFSSASESNTGLTFSRPKNSNWTQKVAAYRSIWLSIPIPRNPNIDNNFIMLPFYISHKDYGVRGKLGGIYSTADIGIVSGDILEVEVNEKVQKFKYVNAKSSYGSLPAPLAFRIE</sequence>
<accession>A0A9W3VGR5</accession>
<evidence type="ECO:0000313" key="2">
    <source>
        <dbReference type="Proteomes" id="UP000269847"/>
    </source>
</evidence>
<gene>
    <name evidence="1" type="ORF">D7J84_28935</name>
</gene>
<dbReference type="Proteomes" id="UP000269847">
    <property type="component" value="Plasmid p.3"/>
</dbReference>
<reference evidence="1 2" key="1">
    <citation type="submission" date="2018-09" db="EMBL/GenBank/DDBJ databases">
        <title>Complete genome of Bacillus thuringiensis strain QZL38.</title>
        <authorList>
            <person name="Song F."/>
        </authorList>
    </citation>
    <scope>NUCLEOTIDE SEQUENCE [LARGE SCALE GENOMIC DNA]</scope>
    <source>
        <strain evidence="1 2">QZL38</strain>
        <plasmid evidence="1 2">p.3</plasmid>
    </source>
</reference>
<keyword evidence="1" id="KW-0614">Plasmid</keyword>
<evidence type="ECO:0000313" key="1">
    <source>
        <dbReference type="EMBL" id="AYF85047.1"/>
    </source>
</evidence>
<geneLocation type="plasmid" evidence="1 2">
    <name>p.3</name>
</geneLocation>
<proteinExistence type="predicted"/>
<organism evidence="1 2">
    <name type="scientific">Bacillus thuringiensis</name>
    <dbReference type="NCBI Taxonomy" id="1428"/>
    <lineage>
        <taxon>Bacteria</taxon>
        <taxon>Bacillati</taxon>
        <taxon>Bacillota</taxon>
        <taxon>Bacilli</taxon>
        <taxon>Bacillales</taxon>
        <taxon>Bacillaceae</taxon>
        <taxon>Bacillus</taxon>
        <taxon>Bacillus cereus group</taxon>
    </lineage>
</organism>
<name>A0A9W3VGR5_BACTU</name>
<protein>
    <submittedName>
        <fullName evidence="1">Uncharacterized protein</fullName>
    </submittedName>
</protein>
<dbReference type="EMBL" id="CP032610">
    <property type="protein sequence ID" value="AYF85047.1"/>
    <property type="molecule type" value="Genomic_DNA"/>
</dbReference>
<dbReference type="AlphaFoldDB" id="A0A9W3VGR5"/>